<dbReference type="Proteomes" id="UP001611339">
    <property type="component" value="Unassembled WGS sequence"/>
</dbReference>
<proteinExistence type="predicted"/>
<evidence type="ECO:0000313" key="1">
    <source>
        <dbReference type="EMBL" id="MFI1715687.1"/>
    </source>
</evidence>
<protein>
    <submittedName>
        <fullName evidence="1">Uncharacterized protein</fullName>
    </submittedName>
</protein>
<gene>
    <name evidence="1" type="ORF">ACH407_19200</name>
</gene>
<dbReference type="RefSeq" id="WP_398710408.1">
    <property type="nucleotide sequence ID" value="NZ_JBIRUI010000008.1"/>
</dbReference>
<dbReference type="EMBL" id="JBIRUI010000008">
    <property type="protein sequence ID" value="MFI1715687.1"/>
    <property type="molecule type" value="Genomic_DNA"/>
</dbReference>
<keyword evidence="2" id="KW-1185">Reference proteome</keyword>
<reference evidence="1 2" key="1">
    <citation type="submission" date="2024-10" db="EMBL/GenBank/DDBJ databases">
        <title>The Natural Products Discovery Center: Release of the First 8490 Sequenced Strains for Exploring Actinobacteria Biosynthetic Diversity.</title>
        <authorList>
            <person name="Kalkreuter E."/>
            <person name="Kautsar S.A."/>
            <person name="Yang D."/>
            <person name="Bader C.D."/>
            <person name="Teijaro C.N."/>
            <person name="Fluegel L."/>
            <person name="Davis C.M."/>
            <person name="Simpson J.R."/>
            <person name="Lauterbach L."/>
            <person name="Steele A.D."/>
            <person name="Gui C."/>
            <person name="Meng S."/>
            <person name="Li G."/>
            <person name="Viehrig K."/>
            <person name="Ye F."/>
            <person name="Su P."/>
            <person name="Kiefer A.F."/>
            <person name="Nichols A."/>
            <person name="Cepeda A.J."/>
            <person name="Yan W."/>
            <person name="Fan B."/>
            <person name="Jiang Y."/>
            <person name="Adhikari A."/>
            <person name="Zheng C.-J."/>
            <person name="Schuster L."/>
            <person name="Cowan T.M."/>
            <person name="Smanski M.J."/>
            <person name="Chevrette M.G."/>
            <person name="De Carvalho L.P.S."/>
            <person name="Shen B."/>
        </authorList>
    </citation>
    <scope>NUCLEOTIDE SEQUENCE [LARGE SCALE GENOMIC DNA]</scope>
    <source>
        <strain evidence="1 2">NPDC020602</strain>
    </source>
</reference>
<name>A0ABW7U7R8_9ACTN</name>
<evidence type="ECO:0000313" key="2">
    <source>
        <dbReference type="Proteomes" id="UP001611339"/>
    </source>
</evidence>
<sequence length="152" mass="15993">MTLDGLELTGRVPAMLEETVLDLHSSGARKVSYGPRGNPGINGVGMVLRVQDTANGVLTRPVLVGCEWADRGVGAPLPGVPRLHGSCSAEAGHNKTRDRFSGSSPDTINTVPPHWRAERRRHPALRYSSTAVQQLNAKPVIMGSGQAVGGPG</sequence>
<accession>A0ABW7U7R8</accession>
<organism evidence="1 2">
    <name type="scientific">Streptomyces litmocidini</name>
    <dbReference type="NCBI Taxonomy" id="67318"/>
    <lineage>
        <taxon>Bacteria</taxon>
        <taxon>Bacillati</taxon>
        <taxon>Actinomycetota</taxon>
        <taxon>Actinomycetes</taxon>
        <taxon>Kitasatosporales</taxon>
        <taxon>Streptomycetaceae</taxon>
        <taxon>Streptomyces</taxon>
    </lineage>
</organism>
<comment type="caution">
    <text evidence="1">The sequence shown here is derived from an EMBL/GenBank/DDBJ whole genome shotgun (WGS) entry which is preliminary data.</text>
</comment>